<sequence length="213" mass="24280">MCIGAMTFTPLKTYVRDTWGLLEYPVGWCLRSPQNEEAWPEESLRRFYRSLGEDARVRAIRIESCEHYQGDVFNLAPSSGIVTFTEAISHIRAFRGELGTIVLELELRVFARSKESGPLEMVWVGDRTEGVFSPASQYSQARFWFEIGHTLFRPHSRDGMDNRELARINAPILRGMLERLQQEFGPPSEYEGDGVTSDGFEPPTPEAKETLDD</sequence>
<reference evidence="2 3" key="1">
    <citation type="submission" date="2021-12" db="EMBL/GenBank/DDBJ databases">
        <title>Discovery of the Pendulisporaceae a myxobacterial family with distinct sporulation behavior and unique specialized metabolism.</title>
        <authorList>
            <person name="Garcia R."/>
            <person name="Popoff A."/>
            <person name="Bader C.D."/>
            <person name="Loehr J."/>
            <person name="Walesch S."/>
            <person name="Walt C."/>
            <person name="Boldt J."/>
            <person name="Bunk B."/>
            <person name="Haeckl F.J.F.P.J."/>
            <person name="Gunesch A.P."/>
            <person name="Birkelbach J."/>
            <person name="Nuebel U."/>
            <person name="Pietschmann T."/>
            <person name="Bach T."/>
            <person name="Mueller R."/>
        </authorList>
    </citation>
    <scope>NUCLEOTIDE SEQUENCE [LARGE SCALE GENOMIC DNA]</scope>
    <source>
        <strain evidence="2 3">MSr12523</strain>
    </source>
</reference>
<name>A0ABZ2KSS0_9BACT</name>
<evidence type="ECO:0000313" key="3">
    <source>
        <dbReference type="Proteomes" id="UP001379533"/>
    </source>
</evidence>
<dbReference type="EMBL" id="CP089982">
    <property type="protein sequence ID" value="WXA99351.1"/>
    <property type="molecule type" value="Genomic_DNA"/>
</dbReference>
<organism evidence="2 3">
    <name type="scientific">Pendulispora brunnea</name>
    <dbReference type="NCBI Taxonomy" id="2905690"/>
    <lineage>
        <taxon>Bacteria</taxon>
        <taxon>Pseudomonadati</taxon>
        <taxon>Myxococcota</taxon>
        <taxon>Myxococcia</taxon>
        <taxon>Myxococcales</taxon>
        <taxon>Sorangiineae</taxon>
        <taxon>Pendulisporaceae</taxon>
        <taxon>Pendulispora</taxon>
    </lineage>
</organism>
<protein>
    <submittedName>
        <fullName evidence="2">Uncharacterized protein</fullName>
    </submittedName>
</protein>
<evidence type="ECO:0000256" key="1">
    <source>
        <dbReference type="SAM" id="MobiDB-lite"/>
    </source>
</evidence>
<proteinExistence type="predicted"/>
<keyword evidence="3" id="KW-1185">Reference proteome</keyword>
<accession>A0ABZ2KSS0</accession>
<evidence type="ECO:0000313" key="2">
    <source>
        <dbReference type="EMBL" id="WXA99351.1"/>
    </source>
</evidence>
<dbReference type="RefSeq" id="WP_394849986.1">
    <property type="nucleotide sequence ID" value="NZ_CP089982.1"/>
</dbReference>
<gene>
    <name evidence="2" type="ORF">LZC95_21330</name>
</gene>
<dbReference type="Proteomes" id="UP001379533">
    <property type="component" value="Chromosome"/>
</dbReference>
<feature type="region of interest" description="Disordered" evidence="1">
    <location>
        <begin position="183"/>
        <end position="213"/>
    </location>
</feature>